<protein>
    <recommendedName>
        <fullName evidence="4">Tat pathway signal sequence domain protein</fullName>
    </recommendedName>
</protein>
<accession>A0ABN3MSG0</accession>
<name>A0ABN3MSG0_STRLO</name>
<dbReference type="Proteomes" id="UP001501777">
    <property type="component" value="Unassembled WGS sequence"/>
</dbReference>
<comment type="caution">
    <text evidence="2">The sequence shown here is derived from an EMBL/GenBank/DDBJ whole genome shotgun (WGS) entry which is preliminary data.</text>
</comment>
<feature type="region of interest" description="Disordered" evidence="1">
    <location>
        <begin position="1"/>
        <end position="20"/>
    </location>
</feature>
<sequence>MTSGIGPVEESPAEAREAGEVLASGRQLPWGRPRLRAALTVTGLAAALTATLFTAPLDDARQAAFTPWPLSVTELTYTGLREPPDPRTRTFTFRLRALLDAGPPTTLTRLAQPYDGLTMSTSPATPLTLRAGKPRTLTLLVAVRHCTGLPQGVELPFLNVTLRNTRGTQNPSYILGAAYAQDLSASLRTLCM</sequence>
<gene>
    <name evidence="2" type="ORF">GCM10010276_61050</name>
</gene>
<evidence type="ECO:0000256" key="1">
    <source>
        <dbReference type="SAM" id="MobiDB-lite"/>
    </source>
</evidence>
<dbReference type="RefSeq" id="WP_344403968.1">
    <property type="nucleotide sequence ID" value="NZ_BAAASG010000014.1"/>
</dbReference>
<evidence type="ECO:0000313" key="2">
    <source>
        <dbReference type="EMBL" id="GAA2507742.1"/>
    </source>
</evidence>
<dbReference type="EMBL" id="BAAASG010000014">
    <property type="protein sequence ID" value="GAA2507742.1"/>
    <property type="molecule type" value="Genomic_DNA"/>
</dbReference>
<evidence type="ECO:0000313" key="3">
    <source>
        <dbReference type="Proteomes" id="UP001501777"/>
    </source>
</evidence>
<keyword evidence="3" id="KW-1185">Reference proteome</keyword>
<organism evidence="2 3">
    <name type="scientific">Streptomyces longisporus</name>
    <dbReference type="NCBI Taxonomy" id="1948"/>
    <lineage>
        <taxon>Bacteria</taxon>
        <taxon>Bacillati</taxon>
        <taxon>Actinomycetota</taxon>
        <taxon>Actinomycetes</taxon>
        <taxon>Kitasatosporales</taxon>
        <taxon>Streptomycetaceae</taxon>
        <taxon>Streptomyces</taxon>
    </lineage>
</organism>
<evidence type="ECO:0008006" key="4">
    <source>
        <dbReference type="Google" id="ProtNLM"/>
    </source>
</evidence>
<reference evidence="2 3" key="1">
    <citation type="journal article" date="2019" name="Int. J. Syst. Evol. Microbiol.">
        <title>The Global Catalogue of Microorganisms (GCM) 10K type strain sequencing project: providing services to taxonomists for standard genome sequencing and annotation.</title>
        <authorList>
            <consortium name="The Broad Institute Genomics Platform"/>
            <consortium name="The Broad Institute Genome Sequencing Center for Infectious Disease"/>
            <person name="Wu L."/>
            <person name="Ma J."/>
        </authorList>
    </citation>
    <scope>NUCLEOTIDE SEQUENCE [LARGE SCALE GENOMIC DNA]</scope>
    <source>
        <strain evidence="2 3">JCM 4395</strain>
    </source>
</reference>
<proteinExistence type="predicted"/>